<organism evidence="3 4">
    <name type="scientific">Bradyrhizobium brasilense</name>
    <dbReference type="NCBI Taxonomy" id="1419277"/>
    <lineage>
        <taxon>Bacteria</taxon>
        <taxon>Pseudomonadati</taxon>
        <taxon>Pseudomonadota</taxon>
        <taxon>Alphaproteobacteria</taxon>
        <taxon>Hyphomicrobiales</taxon>
        <taxon>Nitrobacteraceae</taxon>
        <taxon>Bradyrhizobium</taxon>
    </lineage>
</organism>
<dbReference type="EMBL" id="CP121646">
    <property type="protein sequence ID" value="WFU61292.1"/>
    <property type="molecule type" value="Genomic_DNA"/>
</dbReference>
<dbReference type="Pfam" id="PF25917">
    <property type="entry name" value="BSH_RND"/>
    <property type="match status" value="1"/>
</dbReference>
<dbReference type="InterPro" id="IPR050739">
    <property type="entry name" value="MFP"/>
</dbReference>
<accession>A0ABY8J794</accession>
<evidence type="ECO:0000313" key="3">
    <source>
        <dbReference type="EMBL" id="WFU61292.1"/>
    </source>
</evidence>
<evidence type="ECO:0000259" key="2">
    <source>
        <dbReference type="Pfam" id="PF25917"/>
    </source>
</evidence>
<dbReference type="SUPFAM" id="SSF111369">
    <property type="entry name" value="HlyD-like secretion proteins"/>
    <property type="match status" value="1"/>
</dbReference>
<reference evidence="3 4" key="1">
    <citation type="submission" date="2023-04" db="EMBL/GenBank/DDBJ databases">
        <title>Australian commercial rhizobial inoculants.</title>
        <authorList>
            <person name="Kohlmeier M.G."/>
            <person name="O'Hara G.W."/>
            <person name="Colombi E."/>
            <person name="Ramsay J.P."/>
            <person name="Terpolilli J."/>
        </authorList>
    </citation>
    <scope>NUCLEOTIDE SEQUENCE [LARGE SCALE GENOMIC DNA]</scope>
    <source>
        <strain evidence="3 4">CB627</strain>
    </source>
</reference>
<sequence length="313" mass="34272">MGVAIVNTYLVLLFLLVHFKIVPFNLFWKLSPFFVFLLTMFGLLIPMNWGAPQGSALVVRNAVSIVPDVAGEVVEVPVAANVPLKTGDVLFRIDPTPFDAQVQVINAQLKLASTRLSQMTTLYERDAGRGFDVEQRQSEVDQLKGQLQAAQWNLDKTVVKAPADGYVTNLALRKGARVANLPLSPVMAFIDTSDAIIGVEINQIDARYILPGQEIEATFKFAPGRIYSGRVEGVLEAVATGQVQTSGTAVLPKAIEAVPFVVRIRLDDQEVTRRLPAGASGTVAIYTDHLKPTHVVRRVLLRQVAILNYVNPF</sequence>
<proteinExistence type="predicted"/>
<dbReference type="RefSeq" id="WP_141342455.1">
    <property type="nucleotide sequence ID" value="NZ_CP121646.1"/>
</dbReference>
<feature type="domain" description="Multidrug resistance protein MdtA-like barrel-sandwich hybrid" evidence="2">
    <location>
        <begin position="61"/>
        <end position="180"/>
    </location>
</feature>
<dbReference type="PANTHER" id="PTHR30386">
    <property type="entry name" value="MEMBRANE FUSION SUBUNIT OF EMRAB-TOLC MULTIDRUG EFFLUX PUMP"/>
    <property type="match status" value="1"/>
</dbReference>
<dbReference type="Proteomes" id="UP001221546">
    <property type="component" value="Chromosome"/>
</dbReference>
<gene>
    <name evidence="3" type="ORF">QA636_27755</name>
</gene>
<dbReference type="Gene3D" id="2.40.50.100">
    <property type="match status" value="1"/>
</dbReference>
<keyword evidence="1" id="KW-0472">Membrane</keyword>
<evidence type="ECO:0000313" key="4">
    <source>
        <dbReference type="Proteomes" id="UP001221546"/>
    </source>
</evidence>
<dbReference type="InterPro" id="IPR058625">
    <property type="entry name" value="MdtA-like_BSH"/>
</dbReference>
<feature type="transmembrane region" description="Helical" evidence="1">
    <location>
        <begin position="33"/>
        <end position="51"/>
    </location>
</feature>
<dbReference type="Gene3D" id="2.40.30.170">
    <property type="match status" value="1"/>
</dbReference>
<keyword evidence="1" id="KW-0812">Transmembrane</keyword>
<name>A0ABY8J794_9BRAD</name>
<dbReference type="PANTHER" id="PTHR30386:SF18">
    <property type="entry name" value="INNER MEMBRANE PROTEIN YIAV-RELATED"/>
    <property type="match status" value="1"/>
</dbReference>
<keyword evidence="1" id="KW-1133">Transmembrane helix</keyword>
<evidence type="ECO:0000256" key="1">
    <source>
        <dbReference type="SAM" id="Phobius"/>
    </source>
</evidence>
<keyword evidence="4" id="KW-1185">Reference proteome</keyword>
<protein>
    <submittedName>
        <fullName evidence="3">Biotin/lipoyl-binding protein</fullName>
    </submittedName>
</protein>
<feature type="transmembrane region" description="Helical" evidence="1">
    <location>
        <begin position="6"/>
        <end position="26"/>
    </location>
</feature>